<keyword evidence="5" id="KW-0395">Inflammatory response</keyword>
<evidence type="ECO:0000256" key="4">
    <source>
        <dbReference type="ARBA" id="ARBA00022859"/>
    </source>
</evidence>
<dbReference type="Gene3D" id="1.10.533.10">
    <property type="entry name" value="Death Domain, Fas"/>
    <property type="match status" value="2"/>
</dbReference>
<dbReference type="PROSITE" id="PS50209">
    <property type="entry name" value="CARD"/>
    <property type="match status" value="2"/>
</dbReference>
<evidence type="ECO:0000313" key="10">
    <source>
        <dbReference type="RefSeq" id="XP_010795816.1"/>
    </source>
</evidence>
<evidence type="ECO:0000259" key="6">
    <source>
        <dbReference type="PROSITE" id="PS50209"/>
    </source>
</evidence>
<dbReference type="Pfam" id="PF00619">
    <property type="entry name" value="CARD"/>
    <property type="match status" value="2"/>
</dbReference>
<evidence type="ECO:0000313" key="9">
    <source>
        <dbReference type="RefSeq" id="XP_010795810.1"/>
    </source>
</evidence>
<keyword evidence="3" id="KW-0399">Innate immunity</keyword>
<protein>
    <submittedName>
        <fullName evidence="9 10">Caspase recruitment domain-containing protein 8-like</fullName>
    </submittedName>
</protein>
<sequence>MIKNITVCENPGLRLKEEEVFPSELKTEWRTALSSILHELTDFEFMVLLFNLEKIPEEVKEGRLRGDMPSVIIQYYGTEGSITLIDRLMNDLPRLDNAVQQPLREIKELKKLKEDILRDQLIRHVTDVESLLDELFTKGAIHQESYDHICTLPTSEEKMKELLDGHLKSEEDKDILYKIAEKWIPLAEGPRLASQSESVINRGYQNVVLAEVQTVGQVPEVPWITLKPEVICGDDEDTPIYSLESDAGRSECGVSGLRWVCKEKVSLKYQFVSWEEHMERMEALHFIPGGPLLNVTVIAGELEEAYLPHWICTEDNPEVLGKFSVLHIDACGDVVEPVSEVTPSHVKLSQPHFSSIGVLIAKTGFPIKINCKVLIFKTNLAFLTLHVYLIPSDPALQQTIKSKELSSGYKMIQKPYPQKSLKMGKYFTLKANMDSAEMTPENLKLVYEGSDPNFCEVFIENPDSNFKLTLAHKSAPVWTCIIRKDDYINTGDIQGMYEEELARLRPALVRNMSRELINQLLDDLLMDGVLNDGEKDSVLQENDTRADRARCLIDMVKRKGRAASRKIICHIQSRDPTLSADLGLHV</sequence>
<dbReference type="InterPro" id="IPR001315">
    <property type="entry name" value="CARD"/>
</dbReference>
<evidence type="ECO:0000256" key="2">
    <source>
        <dbReference type="ARBA" id="ARBA00022490"/>
    </source>
</evidence>
<evidence type="ECO:0000313" key="8">
    <source>
        <dbReference type="Proteomes" id="UP000504611"/>
    </source>
</evidence>
<dbReference type="InterPro" id="IPR025307">
    <property type="entry name" value="FIIND_dom"/>
</dbReference>
<gene>
    <name evidence="9 10" type="primary">LOC104967962</name>
</gene>
<dbReference type="OrthoDB" id="8869108at2759"/>
<dbReference type="CDD" id="cd08325">
    <property type="entry name" value="CARD_CASP1-like"/>
    <property type="match status" value="1"/>
</dbReference>
<dbReference type="AlphaFoldDB" id="A0A6I9Q6J2"/>
<dbReference type="InterPro" id="IPR011029">
    <property type="entry name" value="DEATH-like_dom_sf"/>
</dbReference>
<feature type="domain" description="CARD" evidence="6">
    <location>
        <begin position="493"/>
        <end position="586"/>
    </location>
</feature>
<proteinExistence type="predicted"/>
<dbReference type="KEGG" id="ncc:104967962"/>
<dbReference type="Pfam" id="PF13553">
    <property type="entry name" value="FIIND"/>
    <property type="match status" value="1"/>
</dbReference>
<dbReference type="Proteomes" id="UP000504611">
    <property type="component" value="Unplaced"/>
</dbReference>
<dbReference type="SUPFAM" id="SSF47986">
    <property type="entry name" value="DEATH domain"/>
    <property type="match status" value="2"/>
</dbReference>
<evidence type="ECO:0000256" key="1">
    <source>
        <dbReference type="ARBA" id="ARBA00004514"/>
    </source>
</evidence>
<evidence type="ECO:0000256" key="3">
    <source>
        <dbReference type="ARBA" id="ARBA00022588"/>
    </source>
</evidence>
<dbReference type="PANTHER" id="PTHR46985">
    <property type="entry name" value="NACHT, LRR AND PYD DOMAINS-CONTAINING PROTEIN 1"/>
    <property type="match status" value="1"/>
</dbReference>
<organism evidence="8 9">
    <name type="scientific">Notothenia coriiceps</name>
    <name type="common">black rockcod</name>
    <dbReference type="NCBI Taxonomy" id="8208"/>
    <lineage>
        <taxon>Eukaryota</taxon>
        <taxon>Metazoa</taxon>
        <taxon>Chordata</taxon>
        <taxon>Craniata</taxon>
        <taxon>Vertebrata</taxon>
        <taxon>Euteleostomi</taxon>
        <taxon>Actinopterygii</taxon>
        <taxon>Neopterygii</taxon>
        <taxon>Teleostei</taxon>
        <taxon>Neoteleostei</taxon>
        <taxon>Acanthomorphata</taxon>
        <taxon>Eupercaria</taxon>
        <taxon>Perciformes</taxon>
        <taxon>Notothenioidei</taxon>
        <taxon>Nototheniidae</taxon>
        <taxon>Notothenia</taxon>
    </lineage>
</organism>
<dbReference type="InterPro" id="IPR051249">
    <property type="entry name" value="NLRP_Inflammasome"/>
</dbReference>
<dbReference type="Pfam" id="PF23679">
    <property type="entry name" value="UPA-FIIND"/>
    <property type="match status" value="1"/>
</dbReference>
<keyword evidence="8" id="KW-1185">Reference proteome</keyword>
<comment type="subcellular location">
    <subcellularLocation>
        <location evidence="1">Cytoplasm</location>
        <location evidence="1">Cytosol</location>
    </subcellularLocation>
</comment>
<dbReference type="RefSeq" id="XP_010795810.1">
    <property type="nucleotide sequence ID" value="XM_010797508.1"/>
</dbReference>
<dbReference type="PANTHER" id="PTHR46985:SF4">
    <property type="entry name" value="CASPASE RECRUITMENT DOMAIN-CONTAINING PROTEIN 8"/>
    <property type="match status" value="1"/>
</dbReference>
<feature type="domain" description="FIIND" evidence="7">
    <location>
        <begin position="220"/>
        <end position="496"/>
    </location>
</feature>
<dbReference type="GeneID" id="104967962"/>
<dbReference type="GO" id="GO:0042981">
    <property type="term" value="P:regulation of apoptotic process"/>
    <property type="evidence" value="ECO:0007669"/>
    <property type="project" value="InterPro"/>
</dbReference>
<dbReference type="RefSeq" id="XP_010795816.1">
    <property type="nucleotide sequence ID" value="XM_010797514.1"/>
</dbReference>
<accession>A0A6I9Q6J2</accession>
<dbReference type="PROSITE" id="PS51830">
    <property type="entry name" value="FIIND"/>
    <property type="match status" value="1"/>
</dbReference>
<keyword evidence="4" id="KW-0391">Immunity</keyword>
<name>A0A6I9Q6J2_9TELE</name>
<dbReference type="GO" id="GO:0005829">
    <property type="term" value="C:cytosol"/>
    <property type="evidence" value="ECO:0007669"/>
    <property type="project" value="UniProtKB-SubCell"/>
</dbReference>
<keyword evidence="2" id="KW-0963">Cytoplasm</keyword>
<dbReference type="GO" id="GO:0045087">
    <property type="term" value="P:innate immune response"/>
    <property type="evidence" value="ECO:0007669"/>
    <property type="project" value="UniProtKB-KW"/>
</dbReference>
<evidence type="ECO:0000259" key="7">
    <source>
        <dbReference type="PROSITE" id="PS51830"/>
    </source>
</evidence>
<dbReference type="GO" id="GO:0006954">
    <property type="term" value="P:inflammatory response"/>
    <property type="evidence" value="ECO:0007669"/>
    <property type="project" value="UniProtKB-KW"/>
</dbReference>
<reference evidence="9 10" key="1">
    <citation type="submission" date="2025-04" db="UniProtKB">
        <authorList>
            <consortium name="RefSeq"/>
        </authorList>
    </citation>
    <scope>IDENTIFICATION</scope>
    <source>
        <tissue evidence="9 10">Muscle</tissue>
    </source>
</reference>
<evidence type="ECO:0000256" key="5">
    <source>
        <dbReference type="ARBA" id="ARBA00023198"/>
    </source>
</evidence>
<feature type="domain" description="CARD" evidence="6">
    <location>
        <begin position="106"/>
        <end position="173"/>
    </location>
</feature>